<accession>A0A0L0FK98</accession>
<keyword evidence="2" id="KW-1185">Reference proteome</keyword>
<organism evidence="1 2">
    <name type="scientific">Sphaeroforma arctica JP610</name>
    <dbReference type="NCBI Taxonomy" id="667725"/>
    <lineage>
        <taxon>Eukaryota</taxon>
        <taxon>Ichthyosporea</taxon>
        <taxon>Ichthyophonida</taxon>
        <taxon>Sphaeroforma</taxon>
    </lineage>
</organism>
<dbReference type="PANTHER" id="PTHR34966:SF1">
    <property type="entry name" value="OS04G0508100 PROTEIN"/>
    <property type="match status" value="1"/>
</dbReference>
<dbReference type="GeneID" id="25911546"/>
<dbReference type="eggNOG" id="ENOG502TG18">
    <property type="taxonomic scope" value="Eukaryota"/>
</dbReference>
<evidence type="ECO:0000313" key="1">
    <source>
        <dbReference type="EMBL" id="KNC76458.1"/>
    </source>
</evidence>
<protein>
    <submittedName>
        <fullName evidence="1">Uncharacterized protein</fullName>
    </submittedName>
</protein>
<dbReference type="PANTHER" id="PTHR34966">
    <property type="entry name" value="OSJNBA0043L24.15 PROTEIN"/>
    <property type="match status" value="1"/>
</dbReference>
<dbReference type="EMBL" id="KQ243098">
    <property type="protein sequence ID" value="KNC76458.1"/>
    <property type="molecule type" value="Genomic_DNA"/>
</dbReference>
<reference evidence="1 2" key="1">
    <citation type="submission" date="2011-02" db="EMBL/GenBank/DDBJ databases">
        <title>The Genome Sequence of Sphaeroforma arctica JP610.</title>
        <authorList>
            <consortium name="The Broad Institute Genome Sequencing Platform"/>
            <person name="Russ C."/>
            <person name="Cuomo C."/>
            <person name="Young S.K."/>
            <person name="Zeng Q."/>
            <person name="Gargeya S."/>
            <person name="Alvarado L."/>
            <person name="Berlin A."/>
            <person name="Chapman S.B."/>
            <person name="Chen Z."/>
            <person name="Freedman E."/>
            <person name="Gellesch M."/>
            <person name="Goldberg J."/>
            <person name="Griggs A."/>
            <person name="Gujja S."/>
            <person name="Heilman E."/>
            <person name="Heiman D."/>
            <person name="Howarth C."/>
            <person name="Mehta T."/>
            <person name="Neiman D."/>
            <person name="Pearson M."/>
            <person name="Roberts A."/>
            <person name="Saif S."/>
            <person name="Shea T."/>
            <person name="Shenoy N."/>
            <person name="Sisk P."/>
            <person name="Stolte C."/>
            <person name="Sykes S."/>
            <person name="White J."/>
            <person name="Yandava C."/>
            <person name="Burger G."/>
            <person name="Gray M.W."/>
            <person name="Holland P.W.H."/>
            <person name="King N."/>
            <person name="Lang F.B.F."/>
            <person name="Roger A.J."/>
            <person name="Ruiz-Trillo I."/>
            <person name="Haas B."/>
            <person name="Nusbaum C."/>
            <person name="Birren B."/>
        </authorList>
    </citation>
    <scope>NUCLEOTIDE SEQUENCE [LARGE SCALE GENOMIC DNA]</scope>
    <source>
        <strain evidence="1 2">JP610</strain>
    </source>
</reference>
<dbReference type="RefSeq" id="XP_014150360.1">
    <property type="nucleotide sequence ID" value="XM_014294885.1"/>
</dbReference>
<dbReference type="AlphaFoldDB" id="A0A0L0FK98"/>
<proteinExistence type="predicted"/>
<dbReference type="OrthoDB" id="2101583at2759"/>
<dbReference type="Proteomes" id="UP000054560">
    <property type="component" value="Unassembled WGS sequence"/>
</dbReference>
<gene>
    <name evidence="1" type="ORF">SARC_11042</name>
</gene>
<name>A0A0L0FK98_9EUKA</name>
<evidence type="ECO:0000313" key="2">
    <source>
        <dbReference type="Proteomes" id="UP000054560"/>
    </source>
</evidence>
<sequence>MAQLIQRVAQYLANEVITKSLARSKMFQNFAQRTHGNVEKFSEASKKHTESIDMNKVAENAGVTIGRFMGNASTFAQTMSKNASKSLADAQKVLADAQKNAPK</sequence>